<dbReference type="Proteomes" id="UP000298030">
    <property type="component" value="Unassembled WGS sequence"/>
</dbReference>
<feature type="compositionally biased region" description="Polar residues" evidence="3">
    <location>
        <begin position="495"/>
        <end position="508"/>
    </location>
</feature>
<feature type="compositionally biased region" description="Polar residues" evidence="3">
    <location>
        <begin position="450"/>
        <end position="459"/>
    </location>
</feature>
<dbReference type="Gene3D" id="1.10.510.10">
    <property type="entry name" value="Transferase(Phosphotransferase) domain 1"/>
    <property type="match status" value="1"/>
</dbReference>
<evidence type="ECO:0000256" key="1">
    <source>
        <dbReference type="ARBA" id="ARBA00022741"/>
    </source>
</evidence>
<feature type="region of interest" description="Disordered" evidence="3">
    <location>
        <begin position="367"/>
        <end position="591"/>
    </location>
</feature>
<dbReference type="GO" id="GO:0004672">
    <property type="term" value="F:protein kinase activity"/>
    <property type="evidence" value="ECO:0007669"/>
    <property type="project" value="InterPro"/>
</dbReference>
<dbReference type="FunFam" id="1.10.510.10:FF:000571">
    <property type="entry name" value="Maternal embryonic leucine zipper kinase"/>
    <property type="match status" value="1"/>
</dbReference>
<dbReference type="CDD" id="cd05117">
    <property type="entry name" value="STKc_CAMK"/>
    <property type="match status" value="1"/>
</dbReference>
<dbReference type="SUPFAM" id="SSF56112">
    <property type="entry name" value="Protein kinase-like (PK-like)"/>
    <property type="match status" value="1"/>
</dbReference>
<organism evidence="5 6">
    <name type="scientific">Coprinellus micaceus</name>
    <name type="common">Glistening ink-cap mushroom</name>
    <name type="synonym">Coprinus micaceus</name>
    <dbReference type="NCBI Taxonomy" id="71717"/>
    <lineage>
        <taxon>Eukaryota</taxon>
        <taxon>Fungi</taxon>
        <taxon>Dikarya</taxon>
        <taxon>Basidiomycota</taxon>
        <taxon>Agaricomycotina</taxon>
        <taxon>Agaricomycetes</taxon>
        <taxon>Agaricomycetidae</taxon>
        <taxon>Agaricales</taxon>
        <taxon>Agaricineae</taxon>
        <taxon>Psathyrellaceae</taxon>
        <taxon>Coprinellus</taxon>
    </lineage>
</organism>
<evidence type="ECO:0000313" key="6">
    <source>
        <dbReference type="Proteomes" id="UP000298030"/>
    </source>
</evidence>
<dbReference type="GO" id="GO:0005524">
    <property type="term" value="F:ATP binding"/>
    <property type="evidence" value="ECO:0007669"/>
    <property type="project" value="UniProtKB-KW"/>
</dbReference>
<dbReference type="AlphaFoldDB" id="A0A4Y7T1N3"/>
<dbReference type="SMART" id="SM00220">
    <property type="entry name" value="S_TKc"/>
    <property type="match status" value="1"/>
</dbReference>
<evidence type="ECO:0000256" key="2">
    <source>
        <dbReference type="ARBA" id="ARBA00022840"/>
    </source>
</evidence>
<keyword evidence="5" id="KW-0808">Transferase</keyword>
<dbReference type="OrthoDB" id="40902at2759"/>
<keyword evidence="2" id="KW-0067">ATP-binding</keyword>
<keyword evidence="5" id="KW-0418">Kinase</keyword>
<feature type="domain" description="Protein kinase" evidence="4">
    <location>
        <begin position="20"/>
        <end position="321"/>
    </location>
</feature>
<feature type="compositionally biased region" description="Basic and acidic residues" evidence="3">
    <location>
        <begin position="369"/>
        <end position="378"/>
    </location>
</feature>
<accession>A0A4Y7T1N3</accession>
<dbReference type="Pfam" id="PF00069">
    <property type="entry name" value="Pkinase"/>
    <property type="match status" value="1"/>
</dbReference>
<sequence>MTWKEALLPQPPSFNKKRNYEMKELLGEGAFGKVVNATWHVPADQIAIAERGAAAGLDSSPPTSSSHLPLPSTPSKLARPASPAANSGDSGIVKDVALKIIPKKKVKGNEASVWGEMAVLKGLDHPNIVKFYEWFESRTKYYLSFELATGGELFQRILARDAVAVIRSVLEGVDYLHQHDIVHRDLKPENILYRTKETDSDIVIADFGIAKHLHSAEEQLHSIAGSLAYVAPEVLLKEGHGKPVDIWATGVITYVLLCGYWPFRSQDVKVLTKETSEAKLEFHDRYWKNVSIEAKDFIKSLLVPDPAQRPTAEAALKSAWLTTHSASEAHDLSAGLRENFDPRARWRSAIASARAIGRFGSFSAMAAAAREKEERERELAEEEAQRATTDQGSFTSRHRYRTPSSESGGWRSGTGDDEDDGVSDNEGWRQPAAESTEPPKEEWLGDSLKKATSSTSLPSPTFRLSAAPAVPSGKIVVSPPAQDGDSENEFPLPRSRSNTTRSKSVSQEPSRSASPPPPIPLISPSKRETVDSTLGGPVVNEPESSEPPAASGHRRSIHSVDMKIPGSFHWSDSDLKPGRANMSEPQQQLASGWGQLFKKFSLNPS</sequence>
<feature type="region of interest" description="Disordered" evidence="3">
    <location>
        <begin position="55"/>
        <end position="88"/>
    </location>
</feature>
<name>A0A4Y7T1N3_COPMI</name>
<feature type="compositionally biased region" description="Low complexity" evidence="3">
    <location>
        <begin position="59"/>
        <end position="75"/>
    </location>
</feature>
<dbReference type="Gene3D" id="3.30.200.20">
    <property type="entry name" value="Phosphorylase Kinase, domain 1"/>
    <property type="match status" value="1"/>
</dbReference>
<dbReference type="PROSITE" id="PS00108">
    <property type="entry name" value="PROTEIN_KINASE_ST"/>
    <property type="match status" value="1"/>
</dbReference>
<evidence type="ECO:0000256" key="3">
    <source>
        <dbReference type="SAM" id="MobiDB-lite"/>
    </source>
</evidence>
<dbReference type="PANTHER" id="PTHR24347">
    <property type="entry name" value="SERINE/THREONINE-PROTEIN KINASE"/>
    <property type="match status" value="1"/>
</dbReference>
<keyword evidence="6" id="KW-1185">Reference proteome</keyword>
<dbReference type="STRING" id="71717.A0A4Y7T1N3"/>
<reference evidence="5 6" key="1">
    <citation type="journal article" date="2019" name="Nat. Ecol. Evol.">
        <title>Megaphylogeny resolves global patterns of mushroom evolution.</title>
        <authorList>
            <person name="Varga T."/>
            <person name="Krizsan K."/>
            <person name="Foldi C."/>
            <person name="Dima B."/>
            <person name="Sanchez-Garcia M."/>
            <person name="Sanchez-Ramirez S."/>
            <person name="Szollosi G.J."/>
            <person name="Szarkandi J.G."/>
            <person name="Papp V."/>
            <person name="Albert L."/>
            <person name="Andreopoulos W."/>
            <person name="Angelini C."/>
            <person name="Antonin V."/>
            <person name="Barry K.W."/>
            <person name="Bougher N.L."/>
            <person name="Buchanan P."/>
            <person name="Buyck B."/>
            <person name="Bense V."/>
            <person name="Catcheside P."/>
            <person name="Chovatia M."/>
            <person name="Cooper J."/>
            <person name="Damon W."/>
            <person name="Desjardin D."/>
            <person name="Finy P."/>
            <person name="Geml J."/>
            <person name="Haridas S."/>
            <person name="Hughes K."/>
            <person name="Justo A."/>
            <person name="Karasinski D."/>
            <person name="Kautmanova I."/>
            <person name="Kiss B."/>
            <person name="Kocsube S."/>
            <person name="Kotiranta H."/>
            <person name="LaButti K.M."/>
            <person name="Lechner B.E."/>
            <person name="Liimatainen K."/>
            <person name="Lipzen A."/>
            <person name="Lukacs Z."/>
            <person name="Mihaltcheva S."/>
            <person name="Morgado L.N."/>
            <person name="Niskanen T."/>
            <person name="Noordeloos M.E."/>
            <person name="Ohm R.A."/>
            <person name="Ortiz-Santana B."/>
            <person name="Ovrebo C."/>
            <person name="Racz N."/>
            <person name="Riley R."/>
            <person name="Savchenko A."/>
            <person name="Shiryaev A."/>
            <person name="Soop K."/>
            <person name="Spirin V."/>
            <person name="Szebenyi C."/>
            <person name="Tomsovsky M."/>
            <person name="Tulloss R.E."/>
            <person name="Uehling J."/>
            <person name="Grigoriev I.V."/>
            <person name="Vagvolgyi C."/>
            <person name="Papp T."/>
            <person name="Martin F.M."/>
            <person name="Miettinen O."/>
            <person name="Hibbett D.S."/>
            <person name="Nagy L.G."/>
        </authorList>
    </citation>
    <scope>NUCLEOTIDE SEQUENCE [LARGE SCALE GENOMIC DNA]</scope>
    <source>
        <strain evidence="5 6">FP101781</strain>
    </source>
</reference>
<gene>
    <name evidence="5" type="ORF">FA13DRAFT_1736027</name>
</gene>
<evidence type="ECO:0000259" key="4">
    <source>
        <dbReference type="PROSITE" id="PS50011"/>
    </source>
</evidence>
<dbReference type="InterPro" id="IPR000719">
    <property type="entry name" value="Prot_kinase_dom"/>
</dbReference>
<dbReference type="InterPro" id="IPR011009">
    <property type="entry name" value="Kinase-like_dom_sf"/>
</dbReference>
<dbReference type="EMBL" id="QPFP01000036">
    <property type="protein sequence ID" value="TEB27848.1"/>
    <property type="molecule type" value="Genomic_DNA"/>
</dbReference>
<dbReference type="InterPro" id="IPR008271">
    <property type="entry name" value="Ser/Thr_kinase_AS"/>
</dbReference>
<comment type="caution">
    <text evidence="5">The sequence shown here is derived from an EMBL/GenBank/DDBJ whole genome shotgun (WGS) entry which is preliminary data.</text>
</comment>
<dbReference type="PROSITE" id="PS50011">
    <property type="entry name" value="PROTEIN_KINASE_DOM"/>
    <property type="match status" value="1"/>
</dbReference>
<proteinExistence type="predicted"/>
<keyword evidence="1" id="KW-0547">Nucleotide-binding</keyword>
<feature type="compositionally biased region" description="Basic and acidic residues" evidence="3">
    <location>
        <begin position="437"/>
        <end position="449"/>
    </location>
</feature>
<evidence type="ECO:0000313" key="5">
    <source>
        <dbReference type="EMBL" id="TEB27848.1"/>
    </source>
</evidence>
<protein>
    <submittedName>
        <fullName evidence="5">Pkinase-domain-containing protein</fullName>
    </submittedName>
</protein>